<feature type="compositionally biased region" description="Polar residues" evidence="1">
    <location>
        <begin position="85"/>
        <end position="108"/>
    </location>
</feature>
<organism evidence="3 5">
    <name type="scientific">Cucumis melo var. makuwa</name>
    <name type="common">Oriental melon</name>
    <dbReference type="NCBI Taxonomy" id="1194695"/>
    <lineage>
        <taxon>Eukaryota</taxon>
        <taxon>Viridiplantae</taxon>
        <taxon>Streptophyta</taxon>
        <taxon>Embryophyta</taxon>
        <taxon>Tracheophyta</taxon>
        <taxon>Spermatophyta</taxon>
        <taxon>Magnoliopsida</taxon>
        <taxon>eudicotyledons</taxon>
        <taxon>Gunneridae</taxon>
        <taxon>Pentapetalae</taxon>
        <taxon>rosids</taxon>
        <taxon>fabids</taxon>
        <taxon>Cucurbitales</taxon>
        <taxon>Cucurbitaceae</taxon>
        <taxon>Benincaseae</taxon>
        <taxon>Cucumis</taxon>
    </lineage>
</organism>
<dbReference type="InterPro" id="IPR046796">
    <property type="entry name" value="Transposase_32_dom"/>
</dbReference>
<comment type="caution">
    <text evidence="3">The sequence shown here is derived from an EMBL/GenBank/DDBJ whole genome shotgun (WGS) entry which is preliminary data.</text>
</comment>
<evidence type="ECO:0000313" key="3">
    <source>
        <dbReference type="EMBL" id="KAA0054715.1"/>
    </source>
</evidence>
<evidence type="ECO:0000313" key="6">
    <source>
        <dbReference type="Proteomes" id="UP000321947"/>
    </source>
</evidence>
<protein>
    <recommendedName>
        <fullName evidence="2">Putative plant transposon protein domain-containing protein</fullName>
    </recommendedName>
</protein>
<dbReference type="AlphaFoldDB" id="A0A5A7UM10"/>
<dbReference type="EMBL" id="SSTE01008830">
    <property type="protein sequence ID" value="KAA0054715.1"/>
    <property type="molecule type" value="Genomic_DNA"/>
</dbReference>
<proteinExistence type="predicted"/>
<feature type="region of interest" description="Disordered" evidence="1">
    <location>
        <begin position="85"/>
        <end position="136"/>
    </location>
</feature>
<dbReference type="Pfam" id="PF20167">
    <property type="entry name" value="Transposase_32"/>
    <property type="match status" value="1"/>
</dbReference>
<evidence type="ECO:0000313" key="5">
    <source>
        <dbReference type="Proteomes" id="UP000321393"/>
    </source>
</evidence>
<feature type="compositionally biased region" description="Basic residues" evidence="1">
    <location>
        <begin position="122"/>
        <end position="131"/>
    </location>
</feature>
<evidence type="ECO:0000259" key="2">
    <source>
        <dbReference type="Pfam" id="PF20167"/>
    </source>
</evidence>
<reference evidence="5 6" key="1">
    <citation type="submission" date="2019-08" db="EMBL/GenBank/DDBJ databases">
        <title>Draft genome sequences of two oriental melons (Cucumis melo L. var makuwa).</title>
        <authorList>
            <person name="Kwon S.-Y."/>
        </authorList>
    </citation>
    <scope>NUCLEOTIDE SEQUENCE [LARGE SCALE GENOMIC DNA]</scope>
    <source>
        <strain evidence="6">cv. Chang Bougi</strain>
        <strain evidence="5">cv. SW 3</strain>
        <tissue evidence="3">Leaf</tissue>
    </source>
</reference>
<dbReference type="Proteomes" id="UP000321947">
    <property type="component" value="Unassembled WGS sequence"/>
</dbReference>
<evidence type="ECO:0000313" key="4">
    <source>
        <dbReference type="EMBL" id="TYJ95607.1"/>
    </source>
</evidence>
<feature type="domain" description="Putative plant transposon protein" evidence="2">
    <location>
        <begin position="177"/>
        <end position="282"/>
    </location>
</feature>
<name>A0A5A7UM10_CUCMM</name>
<sequence>MIGCLLYLAASRSDIAYVVGVYARFQSDPRVSYLVAVKELSNMFMVVLRTGKILQEDVSLYYPVTSHSNPLNTSQELAPITQNQLESKPISQPTDTNVGELNKQTDPNDNAHCIESDPKISHTQKKLKKPTKGPQVVSTKIGRRKLSPTFHLSPLMEFHFTLRKVFNVGIVKAGLSKTILIVGPFYPRLIREFIVNLPSEFNDPSSLDYQTIHIREAKFKISPSVINSFLGNIITFEFQVSHPSNDELASVLFGGTLSAWSVNGIPAASLSVKFAILHKIGIAN</sequence>
<dbReference type="Proteomes" id="UP000321393">
    <property type="component" value="Unassembled WGS sequence"/>
</dbReference>
<gene>
    <name evidence="4" type="ORF">E5676_scaffold104G00230</name>
    <name evidence="3" type="ORF">E6C27_scaffold24G005430</name>
</gene>
<accession>A0A5A7UM10</accession>
<dbReference type="EMBL" id="SSTD01020124">
    <property type="protein sequence ID" value="TYJ95607.1"/>
    <property type="molecule type" value="Genomic_DNA"/>
</dbReference>
<evidence type="ECO:0000256" key="1">
    <source>
        <dbReference type="SAM" id="MobiDB-lite"/>
    </source>
</evidence>